<dbReference type="InterPro" id="IPR027417">
    <property type="entry name" value="P-loop_NTPase"/>
</dbReference>
<keyword evidence="3" id="KW-0547">Nucleotide-binding</keyword>
<evidence type="ECO:0000256" key="1">
    <source>
        <dbReference type="ARBA" id="ARBA00005417"/>
    </source>
</evidence>
<evidence type="ECO:0000256" key="4">
    <source>
        <dbReference type="ARBA" id="ARBA00022840"/>
    </source>
</evidence>
<dbReference type="InterPro" id="IPR017871">
    <property type="entry name" value="ABC_transporter-like_CS"/>
</dbReference>
<dbReference type="PANTHER" id="PTHR43335">
    <property type="entry name" value="ABC TRANSPORTER, ATP-BINDING PROTEIN"/>
    <property type="match status" value="1"/>
</dbReference>
<dbReference type="Proteomes" id="UP001220478">
    <property type="component" value="Chromosome"/>
</dbReference>
<dbReference type="GO" id="GO:0005524">
    <property type="term" value="F:ATP binding"/>
    <property type="evidence" value="ECO:0007669"/>
    <property type="project" value="UniProtKB-KW"/>
</dbReference>
<dbReference type="Pfam" id="PF00005">
    <property type="entry name" value="ABC_tran"/>
    <property type="match status" value="1"/>
</dbReference>
<dbReference type="SMART" id="SM00382">
    <property type="entry name" value="AAA"/>
    <property type="match status" value="1"/>
</dbReference>
<keyword evidence="4 6" id="KW-0067">ATP-binding</keyword>
<sequence length="294" mass="33005">MDNNLIEIKNINKKYFRQEALDNVSFNIKQGKICGLIGGNGAGKTTLIRILTGLIKPDFGEIIVKKKCKISALVENPALYSNISALDNIKYQLLLCGIKVSNSIIENSLELVGLARADWLKKVKNYSLGMKQRLAIALAIIDSPELLILDEPINGLDPQGIKDIREIIFTLKSKLHMTILISSHVLAELDLVADEYVIMNKGKVLKEISKVDILHLLQDKILLECSIPELAKKILSQNGVTYTKVDSTLEINKSPMSVTQIIDLLRKEQIEITGIYRKKTSLEDYYFSLIERNL</sequence>
<organism evidence="6 7">
    <name type="scientific">Amygdalobacter indicium</name>
    <dbReference type="NCBI Taxonomy" id="3029272"/>
    <lineage>
        <taxon>Bacteria</taxon>
        <taxon>Bacillati</taxon>
        <taxon>Bacillota</taxon>
        <taxon>Clostridia</taxon>
        <taxon>Eubacteriales</taxon>
        <taxon>Oscillospiraceae</taxon>
        <taxon>Amygdalobacter</taxon>
    </lineage>
</organism>
<dbReference type="EMBL" id="CP118868">
    <property type="protein sequence ID" value="WEG35994.1"/>
    <property type="molecule type" value="Genomic_DNA"/>
</dbReference>
<dbReference type="InterPro" id="IPR003593">
    <property type="entry name" value="AAA+_ATPase"/>
</dbReference>
<keyword evidence="2" id="KW-0813">Transport</keyword>
<evidence type="ECO:0000256" key="3">
    <source>
        <dbReference type="ARBA" id="ARBA00022741"/>
    </source>
</evidence>
<dbReference type="PROSITE" id="PS00211">
    <property type="entry name" value="ABC_TRANSPORTER_1"/>
    <property type="match status" value="1"/>
</dbReference>
<gene>
    <name evidence="6" type="ORF">PYS61_02155</name>
</gene>
<protein>
    <submittedName>
        <fullName evidence="6">ATP-binding cassette domain-containing protein</fullName>
    </submittedName>
</protein>
<evidence type="ECO:0000313" key="6">
    <source>
        <dbReference type="EMBL" id="WEG35994.1"/>
    </source>
</evidence>
<dbReference type="RefSeq" id="WP_315572019.1">
    <property type="nucleotide sequence ID" value="NZ_CP118868.1"/>
</dbReference>
<dbReference type="SUPFAM" id="SSF52540">
    <property type="entry name" value="P-loop containing nucleoside triphosphate hydrolases"/>
    <property type="match status" value="1"/>
</dbReference>
<evidence type="ECO:0000256" key="2">
    <source>
        <dbReference type="ARBA" id="ARBA00022448"/>
    </source>
</evidence>
<feature type="domain" description="AAA+ ATPase" evidence="5">
    <location>
        <begin position="30"/>
        <end position="203"/>
    </location>
</feature>
<name>A0ABY8C905_9FIRM</name>
<dbReference type="PANTHER" id="PTHR43335:SF4">
    <property type="entry name" value="ABC TRANSPORTER, ATP-BINDING PROTEIN"/>
    <property type="match status" value="1"/>
</dbReference>
<reference evidence="6 7" key="1">
    <citation type="submission" date="2023-02" db="EMBL/GenBank/DDBJ databases">
        <title>Novel Oscillospiraceae bacterial genomes.</title>
        <authorList>
            <person name="Srinivasan S."/>
            <person name="Austin M.N."/>
            <person name="Fiedler T.L."/>
            <person name="Strenk S.M."/>
            <person name="Agnew K.J."/>
            <person name="Nagana Gowda G.A."/>
            <person name="Raftery D."/>
            <person name="Beamer M.A."/>
            <person name="Achilles S.L."/>
            <person name="Wiesenfeld H.C."/>
            <person name="Fredricks D.N."/>
            <person name="Hillier S.L."/>
        </authorList>
    </citation>
    <scope>NUCLEOTIDE SEQUENCE [LARGE SCALE GENOMIC DNA]</scope>
    <source>
        <strain evidence="6 7">CHIC02 1186E3-8</strain>
    </source>
</reference>
<evidence type="ECO:0000259" key="5">
    <source>
        <dbReference type="SMART" id="SM00382"/>
    </source>
</evidence>
<evidence type="ECO:0000313" key="7">
    <source>
        <dbReference type="Proteomes" id="UP001220478"/>
    </source>
</evidence>
<proteinExistence type="inferred from homology"/>
<dbReference type="InterPro" id="IPR003439">
    <property type="entry name" value="ABC_transporter-like_ATP-bd"/>
</dbReference>
<keyword evidence="7" id="KW-1185">Reference proteome</keyword>
<dbReference type="Gene3D" id="3.40.50.300">
    <property type="entry name" value="P-loop containing nucleotide triphosphate hydrolases"/>
    <property type="match status" value="1"/>
</dbReference>
<accession>A0ABY8C905</accession>
<comment type="similarity">
    <text evidence="1">Belongs to the ABC transporter superfamily.</text>
</comment>